<evidence type="ECO:0000256" key="1">
    <source>
        <dbReference type="ARBA" id="ARBA00022676"/>
    </source>
</evidence>
<sequence length="388" mass="43009">MKVLLCGPIAEQGKPALGGYQSANLRLARLFSSLSYDVEPLPYPVPQGSLFKKSLAYLSGFSHIVQSLMRYRRRAVLHITPLCKQFLPFELGLVLTAKMRGLKVVVDLRAGNQIELYNERSSAYRTMFRTMLRQADAVTYEGERYARFIADIAPGIPRKLLPNFVPTGLPRTKDTPRPAGGPVMIYVGQLSESKGVFQALEIFHEVRRHAPDALFYLVGADTGTVTRVIQEKMSDAHRGVVFTGSLPFDEIVPLLDAADFFLFLTRFPGEGHSNALTEAMARGCVPVCTRHGFNADVIARSGIVIEAGTTAAAAAERILACWESHEWRELSRDAVRRVEHLFTQAAVAASLNEIYQLCTKRTLMNCGLEHTSTSNDAEECQAHHISKQ</sequence>
<reference evidence="3 4" key="1">
    <citation type="submission" date="2020-07" db="EMBL/GenBank/DDBJ databases">
        <title>Draft genome and description of Microvirga mediterraneensis Marseille-Q2068 sp. nov.</title>
        <authorList>
            <person name="Boxberger M."/>
        </authorList>
    </citation>
    <scope>NUCLEOTIDE SEQUENCE [LARGE SCALE GENOMIC DNA]</scope>
    <source>
        <strain evidence="3 4">Marseille-Q2068</strain>
    </source>
</reference>
<dbReference type="RefSeq" id="WP_181052916.1">
    <property type="nucleotide sequence ID" value="NZ_JACDXJ010000001.1"/>
</dbReference>
<dbReference type="CDD" id="cd03801">
    <property type="entry name" value="GT4_PimA-like"/>
    <property type="match status" value="1"/>
</dbReference>
<proteinExistence type="predicted"/>
<evidence type="ECO:0000313" key="3">
    <source>
        <dbReference type="EMBL" id="MBA1157447.1"/>
    </source>
</evidence>
<protein>
    <submittedName>
        <fullName evidence="3">Glycosyltransferase family 4 protein</fullName>
    </submittedName>
</protein>
<evidence type="ECO:0000256" key="2">
    <source>
        <dbReference type="ARBA" id="ARBA00022679"/>
    </source>
</evidence>
<comment type="caution">
    <text evidence="3">The sequence shown here is derived from an EMBL/GenBank/DDBJ whole genome shotgun (WGS) entry which is preliminary data.</text>
</comment>
<accession>A0A838BPH7</accession>
<dbReference type="AlphaFoldDB" id="A0A838BPH7"/>
<dbReference type="PANTHER" id="PTHR12526">
    <property type="entry name" value="GLYCOSYLTRANSFERASE"/>
    <property type="match status" value="1"/>
</dbReference>
<dbReference type="Gene3D" id="3.40.50.2000">
    <property type="entry name" value="Glycogen Phosphorylase B"/>
    <property type="match status" value="2"/>
</dbReference>
<name>A0A838BPH7_9HYPH</name>
<dbReference type="GO" id="GO:0016757">
    <property type="term" value="F:glycosyltransferase activity"/>
    <property type="evidence" value="ECO:0007669"/>
    <property type="project" value="UniProtKB-KW"/>
</dbReference>
<dbReference type="Pfam" id="PF13692">
    <property type="entry name" value="Glyco_trans_1_4"/>
    <property type="match status" value="1"/>
</dbReference>
<keyword evidence="2 3" id="KW-0808">Transferase</keyword>
<evidence type="ECO:0000313" key="4">
    <source>
        <dbReference type="Proteomes" id="UP000572984"/>
    </source>
</evidence>
<keyword evidence="4" id="KW-1185">Reference proteome</keyword>
<gene>
    <name evidence="3" type="ORF">H0S73_15070</name>
</gene>
<dbReference type="EMBL" id="JACDXJ010000001">
    <property type="protein sequence ID" value="MBA1157447.1"/>
    <property type="molecule type" value="Genomic_DNA"/>
</dbReference>
<dbReference type="Proteomes" id="UP000572984">
    <property type="component" value="Unassembled WGS sequence"/>
</dbReference>
<dbReference type="PANTHER" id="PTHR12526:SF510">
    <property type="entry name" value="D-INOSITOL 3-PHOSPHATE GLYCOSYLTRANSFERASE"/>
    <property type="match status" value="1"/>
</dbReference>
<organism evidence="3 4">
    <name type="scientific">Microvirga mediterraneensis</name>
    <dbReference type="NCBI Taxonomy" id="2754695"/>
    <lineage>
        <taxon>Bacteria</taxon>
        <taxon>Pseudomonadati</taxon>
        <taxon>Pseudomonadota</taxon>
        <taxon>Alphaproteobacteria</taxon>
        <taxon>Hyphomicrobiales</taxon>
        <taxon>Methylobacteriaceae</taxon>
        <taxon>Microvirga</taxon>
    </lineage>
</organism>
<keyword evidence="1" id="KW-0328">Glycosyltransferase</keyword>
<dbReference type="SUPFAM" id="SSF53756">
    <property type="entry name" value="UDP-Glycosyltransferase/glycogen phosphorylase"/>
    <property type="match status" value="1"/>
</dbReference>